<reference evidence="1 2" key="1">
    <citation type="submission" date="2016-07" db="EMBL/GenBank/DDBJ databases">
        <title>Multiple horizontal gene transfer events from other fungi enriched the ability of initially mycotrophic Trichoderma (Ascomycota) to feed on dead plant biomass.</title>
        <authorList>
            <consortium name="DOE Joint Genome Institute"/>
            <person name="Aerts A."/>
            <person name="Atanasova L."/>
            <person name="Chenthamara K."/>
            <person name="Zhang J."/>
            <person name="Grujic M."/>
            <person name="Henrissat B."/>
            <person name="Kuo A."/>
            <person name="Salamov A."/>
            <person name="Lipzen A."/>
            <person name="Labutti K."/>
            <person name="Barry K."/>
            <person name="Miao Y."/>
            <person name="Rahimi M.J."/>
            <person name="Shen Q."/>
            <person name="Grigoriev I.V."/>
            <person name="Kubicek C.P."/>
            <person name="Druzhinina I.S."/>
        </authorList>
    </citation>
    <scope>NUCLEOTIDE SEQUENCE [LARGE SCALE GENOMIC DNA]</scope>
    <source>
        <strain evidence="1 2">CBS 433.97</strain>
    </source>
</reference>
<protein>
    <submittedName>
        <fullName evidence="1">Uncharacterized protein</fullName>
    </submittedName>
</protein>
<name>A0A2T3ZJ74_TRIA4</name>
<sequence length="88" mass="10224">MVLTALNAISTVNFNTISLFQAVREHVSSLVFGLDKYPPNRLPFYKSTINPRIEQFSPLEAERGAMYEYVYDRFIETGARYENLIKTR</sequence>
<proteinExistence type="predicted"/>
<gene>
    <name evidence="1" type="ORF">M441DRAFT_33704</name>
</gene>
<organism evidence="1 2">
    <name type="scientific">Trichoderma asperellum (strain ATCC 204424 / CBS 433.97 / NBRC 101777)</name>
    <dbReference type="NCBI Taxonomy" id="1042311"/>
    <lineage>
        <taxon>Eukaryota</taxon>
        <taxon>Fungi</taxon>
        <taxon>Dikarya</taxon>
        <taxon>Ascomycota</taxon>
        <taxon>Pezizomycotina</taxon>
        <taxon>Sordariomycetes</taxon>
        <taxon>Hypocreomycetidae</taxon>
        <taxon>Hypocreales</taxon>
        <taxon>Hypocreaceae</taxon>
        <taxon>Trichoderma</taxon>
    </lineage>
</organism>
<dbReference type="AlphaFoldDB" id="A0A2T3ZJ74"/>
<evidence type="ECO:0000313" key="2">
    <source>
        <dbReference type="Proteomes" id="UP000240493"/>
    </source>
</evidence>
<accession>A0A2T3ZJ74</accession>
<keyword evidence="2" id="KW-1185">Reference proteome</keyword>
<evidence type="ECO:0000313" key="1">
    <source>
        <dbReference type="EMBL" id="PTB44868.1"/>
    </source>
</evidence>
<dbReference type="Proteomes" id="UP000240493">
    <property type="component" value="Unassembled WGS sequence"/>
</dbReference>
<dbReference type="EMBL" id="KZ679257">
    <property type="protein sequence ID" value="PTB44868.1"/>
    <property type="molecule type" value="Genomic_DNA"/>
</dbReference>